<dbReference type="GO" id="GO:0016651">
    <property type="term" value="F:oxidoreductase activity, acting on NAD(P)H"/>
    <property type="evidence" value="ECO:0007669"/>
    <property type="project" value="TreeGrafter"/>
</dbReference>
<evidence type="ECO:0000256" key="2">
    <source>
        <dbReference type="ARBA" id="ARBA00022630"/>
    </source>
</evidence>
<sequence length="427" mass="44721">MRGSTEHHVIVGGSAAGVAAALALRDHGFAGKVTVVDAGAELPYERPPLSKALTGTESRFVVPIVPAEVYAERDVDLLLGTRVLALEPARRLVVLDDGRALRADRVLLATGATALLPEVPGVRLPGVLTLRDVRDARELAGRLGRGGPVVVVGGGFIGLEVAAVAREAGAEVTVVEQAPRPLERPLGPDLAGRVTGLHTRRGVRVRTGVSVLEFTGSGQVDGVRLATGEVLPAATVVVGVGVRPDSGLAERAGVVCDRGVVVDRQCRTSDPWILAAGDVTCQPNPHLPAPGRVEHWDNAQKQGAVAGAVMAGAADQEHTELPYFYSEQFGHTLQMYGRFADGHTFVLREDATDTSFLGFWLRDGRITAAAALDRPKDLRTVRPLIETGAPVVTADLSSPDTNLRALAKSAKAFKPLERSLASGAGAA</sequence>
<dbReference type="Proteomes" id="UP000037432">
    <property type="component" value="Unassembled WGS sequence"/>
</dbReference>
<dbReference type="PRINTS" id="PR00411">
    <property type="entry name" value="PNDRDTASEI"/>
</dbReference>
<evidence type="ECO:0008006" key="9">
    <source>
        <dbReference type="Google" id="ProtNLM"/>
    </source>
</evidence>
<comment type="caution">
    <text evidence="7">The sequence shown here is derived from an EMBL/GenBank/DDBJ whole genome shotgun (WGS) entry which is preliminary data.</text>
</comment>
<evidence type="ECO:0000259" key="6">
    <source>
        <dbReference type="Pfam" id="PF14759"/>
    </source>
</evidence>
<evidence type="ECO:0000313" key="8">
    <source>
        <dbReference type="Proteomes" id="UP000037432"/>
    </source>
</evidence>
<reference evidence="7 8" key="1">
    <citation type="submission" date="2015-06" db="EMBL/GenBank/DDBJ databases">
        <authorList>
            <person name="Ju K.-S."/>
            <person name="Doroghazi J.R."/>
            <person name="Metcalf W.W."/>
        </authorList>
    </citation>
    <scope>NUCLEOTIDE SEQUENCE [LARGE SCALE GENOMIC DNA]</scope>
    <source>
        <strain evidence="7 8">NRRL 3414</strain>
    </source>
</reference>
<feature type="domain" description="Reductase C-terminal" evidence="6">
    <location>
        <begin position="323"/>
        <end position="407"/>
    </location>
</feature>
<dbReference type="RefSeq" id="WP_048580389.1">
    <property type="nucleotide sequence ID" value="NZ_LFNT01000006.1"/>
</dbReference>
<evidence type="ECO:0000256" key="3">
    <source>
        <dbReference type="ARBA" id="ARBA00022827"/>
    </source>
</evidence>
<dbReference type="InterPro" id="IPR036188">
    <property type="entry name" value="FAD/NAD-bd_sf"/>
</dbReference>
<dbReference type="OrthoDB" id="3568330at2"/>
<evidence type="ECO:0000313" key="7">
    <source>
        <dbReference type="EMBL" id="KMS75701.1"/>
    </source>
</evidence>
<dbReference type="SUPFAM" id="SSF55424">
    <property type="entry name" value="FAD/NAD-linked reductases, dimerisation (C-terminal) domain"/>
    <property type="match status" value="1"/>
</dbReference>
<comment type="cofactor">
    <cofactor evidence="1">
        <name>FAD</name>
        <dbReference type="ChEBI" id="CHEBI:57692"/>
    </cofactor>
</comment>
<dbReference type="SUPFAM" id="SSF51905">
    <property type="entry name" value="FAD/NAD(P)-binding domain"/>
    <property type="match status" value="2"/>
</dbReference>
<dbReference type="InterPro" id="IPR016156">
    <property type="entry name" value="FAD/NAD-linked_Rdtase_dimer_sf"/>
</dbReference>
<dbReference type="PATRIC" id="fig|1938.3.peg.5919"/>
<accession>A0A0J7ZI42</accession>
<dbReference type="Pfam" id="PF14759">
    <property type="entry name" value="Reductase_C"/>
    <property type="match status" value="1"/>
</dbReference>
<proteinExistence type="predicted"/>
<keyword evidence="2" id="KW-0285">Flavoprotein</keyword>
<dbReference type="Gene3D" id="3.30.390.30">
    <property type="match status" value="1"/>
</dbReference>
<feature type="domain" description="FAD/NAD(P)-binding" evidence="5">
    <location>
        <begin position="7"/>
        <end position="303"/>
    </location>
</feature>
<keyword evidence="4" id="KW-0560">Oxidoreductase</keyword>
<dbReference type="PANTHER" id="PTHR43557:SF2">
    <property type="entry name" value="RIESKE DOMAIN-CONTAINING PROTEIN-RELATED"/>
    <property type="match status" value="1"/>
</dbReference>
<dbReference type="Gene3D" id="3.50.50.60">
    <property type="entry name" value="FAD/NAD(P)-binding domain"/>
    <property type="match status" value="2"/>
</dbReference>
<evidence type="ECO:0000259" key="5">
    <source>
        <dbReference type="Pfam" id="PF07992"/>
    </source>
</evidence>
<evidence type="ECO:0000256" key="4">
    <source>
        <dbReference type="ARBA" id="ARBA00023002"/>
    </source>
</evidence>
<dbReference type="GO" id="GO:0005737">
    <property type="term" value="C:cytoplasm"/>
    <property type="evidence" value="ECO:0007669"/>
    <property type="project" value="TreeGrafter"/>
</dbReference>
<dbReference type="InterPro" id="IPR050446">
    <property type="entry name" value="FAD-oxidoreductase/Apoptosis"/>
</dbReference>
<evidence type="ECO:0000256" key="1">
    <source>
        <dbReference type="ARBA" id="ARBA00001974"/>
    </source>
</evidence>
<dbReference type="InterPro" id="IPR023753">
    <property type="entry name" value="FAD/NAD-binding_dom"/>
</dbReference>
<keyword evidence="3" id="KW-0274">FAD</keyword>
<dbReference type="EMBL" id="LFNT01000006">
    <property type="protein sequence ID" value="KMS75701.1"/>
    <property type="molecule type" value="Genomic_DNA"/>
</dbReference>
<protein>
    <recommendedName>
        <fullName evidence="9">Ferredoxin reductase</fullName>
    </recommendedName>
</protein>
<dbReference type="Pfam" id="PF07992">
    <property type="entry name" value="Pyr_redox_2"/>
    <property type="match status" value="1"/>
</dbReference>
<dbReference type="PRINTS" id="PR00368">
    <property type="entry name" value="FADPNR"/>
</dbReference>
<organism evidence="7 8">
    <name type="scientific">Streptomyces viridochromogenes</name>
    <dbReference type="NCBI Taxonomy" id="1938"/>
    <lineage>
        <taxon>Bacteria</taxon>
        <taxon>Bacillati</taxon>
        <taxon>Actinomycetota</taxon>
        <taxon>Actinomycetes</taxon>
        <taxon>Kitasatosporales</taxon>
        <taxon>Streptomycetaceae</taxon>
        <taxon>Streptomyces</taxon>
    </lineage>
</organism>
<name>A0A0J7ZI42_STRVR</name>
<dbReference type="AlphaFoldDB" id="A0A0J7ZI42"/>
<dbReference type="InterPro" id="IPR028202">
    <property type="entry name" value="Reductase_C"/>
</dbReference>
<dbReference type="PANTHER" id="PTHR43557">
    <property type="entry name" value="APOPTOSIS-INDUCING FACTOR 1"/>
    <property type="match status" value="1"/>
</dbReference>
<gene>
    <name evidence="7" type="ORF">ACM01_07975</name>
</gene>